<sequence>MCRMIGIPRSMLLGQTPEAVWGDVLARRIFPMDFSQGGQEELELPVAGSEMLHAFLIKRGSLGNEQGEASHRFAFLIDIQHRREVERSLAEARDLAEAGSQAKSRFLTNMSHELRTPMHAILSFAEMGRQRAAGDESSHLGRYFERIENAGRRLLSLLNDLLDLSRLEADRMTYEKQRHDLVATIQGAIAEISALLQTKHLRIFAEDHEPLIAVFDRARITQVLVNLLSNAVRFSPENGSIRIELVTKHIDANGRHMMGFSVHNLGPAIAAEDMERIFESFVQGSHNAGGGTGLGLAISRRIMHDHGGSIQASNHPDGGAEFTVLLPAEEP</sequence>
<dbReference type="PROSITE" id="PS50109">
    <property type="entry name" value="HIS_KIN"/>
    <property type="match status" value="1"/>
</dbReference>
<reference evidence="8 11" key="1">
    <citation type="submission" date="2016-08" db="EMBL/GenBank/DDBJ databases">
        <title>Candidatus Dactylopiibacterium carminicum genome sequence.</title>
        <authorList>
            <person name="Ramirez-Puebla S.T."/>
            <person name="Ormeno-Orrillo E."/>
            <person name="Vera-Ponce De Leon A."/>
            <person name="Luis L."/>
            <person name="Sanchez-Flores A."/>
            <person name="Monica R."/>
            <person name="Martinez-Romero E."/>
        </authorList>
    </citation>
    <scope>NUCLEOTIDE SEQUENCE [LARGE SCALE GENOMIC DNA]</scope>
    <source>
        <strain evidence="8">END1</strain>
    </source>
</reference>
<dbReference type="InterPro" id="IPR036890">
    <property type="entry name" value="HATPase_C_sf"/>
</dbReference>
<evidence type="ECO:0000256" key="5">
    <source>
        <dbReference type="ARBA" id="ARBA00022777"/>
    </source>
</evidence>
<evidence type="ECO:0000256" key="2">
    <source>
        <dbReference type="ARBA" id="ARBA00012438"/>
    </source>
</evidence>
<protein>
    <recommendedName>
        <fullName evidence="2">histidine kinase</fullName>
        <ecNumber evidence="2">2.7.13.3</ecNumber>
    </recommendedName>
</protein>
<dbReference type="SMART" id="SM00388">
    <property type="entry name" value="HisKA"/>
    <property type="match status" value="1"/>
</dbReference>
<dbReference type="InterPro" id="IPR003661">
    <property type="entry name" value="HisK_dim/P_dom"/>
</dbReference>
<evidence type="ECO:0000259" key="7">
    <source>
        <dbReference type="PROSITE" id="PS50109"/>
    </source>
</evidence>
<dbReference type="PANTHER" id="PTHR43711:SF1">
    <property type="entry name" value="HISTIDINE KINASE 1"/>
    <property type="match status" value="1"/>
</dbReference>
<dbReference type="CDD" id="cd00082">
    <property type="entry name" value="HisKA"/>
    <property type="match status" value="1"/>
</dbReference>
<gene>
    <name evidence="8" type="ORF">BGI27_14795</name>
    <name evidence="9" type="ORF">CGU29_14280</name>
</gene>
<keyword evidence="3" id="KW-0597">Phosphoprotein</keyword>
<evidence type="ECO:0000313" key="9">
    <source>
        <dbReference type="EMBL" id="PAS91821.1"/>
    </source>
</evidence>
<dbReference type="EMBL" id="MDUX01000061">
    <property type="protein sequence ID" value="KAF7598146.1"/>
    <property type="molecule type" value="Genomic_DNA"/>
</dbReference>
<evidence type="ECO:0000313" key="10">
    <source>
        <dbReference type="Proteomes" id="UP000216107"/>
    </source>
</evidence>
<dbReference type="InterPro" id="IPR005467">
    <property type="entry name" value="His_kinase_dom"/>
</dbReference>
<evidence type="ECO:0000313" key="8">
    <source>
        <dbReference type="EMBL" id="KAF7598146.1"/>
    </source>
</evidence>
<dbReference type="Pfam" id="PF00512">
    <property type="entry name" value="HisKA"/>
    <property type="match status" value="1"/>
</dbReference>
<dbReference type="SUPFAM" id="SSF55874">
    <property type="entry name" value="ATPase domain of HSP90 chaperone/DNA topoisomerase II/histidine kinase"/>
    <property type="match status" value="1"/>
</dbReference>
<dbReference type="InterPro" id="IPR050736">
    <property type="entry name" value="Sensor_HK_Regulatory"/>
</dbReference>
<keyword evidence="6" id="KW-0902">Two-component regulatory system</keyword>
<dbReference type="FunFam" id="1.10.287.130:FF:000001">
    <property type="entry name" value="Two-component sensor histidine kinase"/>
    <property type="match status" value="1"/>
</dbReference>
<dbReference type="GO" id="GO:0000155">
    <property type="term" value="F:phosphorelay sensor kinase activity"/>
    <property type="evidence" value="ECO:0007669"/>
    <property type="project" value="InterPro"/>
</dbReference>
<organism evidence="9 10">
    <name type="scientific">Candidatus Dactylopiibacterium carminicum</name>
    <dbReference type="NCBI Taxonomy" id="857335"/>
    <lineage>
        <taxon>Bacteria</taxon>
        <taxon>Pseudomonadati</taxon>
        <taxon>Pseudomonadota</taxon>
        <taxon>Betaproteobacteria</taxon>
        <taxon>Rhodocyclales</taxon>
        <taxon>Rhodocyclaceae</taxon>
        <taxon>Candidatus Dactylopiibacterium</taxon>
    </lineage>
</organism>
<dbReference type="InterPro" id="IPR003594">
    <property type="entry name" value="HATPase_dom"/>
</dbReference>
<comment type="catalytic activity">
    <reaction evidence="1">
        <text>ATP + protein L-histidine = ADP + protein N-phospho-L-histidine.</text>
        <dbReference type="EC" id="2.7.13.3"/>
    </reaction>
</comment>
<dbReference type="SUPFAM" id="SSF47384">
    <property type="entry name" value="Homodimeric domain of signal transducing histidine kinase"/>
    <property type="match status" value="1"/>
</dbReference>
<reference evidence="9 10" key="2">
    <citation type="submission" date="2017-07" db="EMBL/GenBank/DDBJ databases">
        <title>Candidatus Dactylopiibacterium carminicum, a nitrogen-fixing symbiont of the cochineal insect Dactylopius coccus and Dactylopius opuntiae (Hemiptera: Coccoidea: Dactylopiidae).</title>
        <authorList>
            <person name="Vera A."/>
        </authorList>
    </citation>
    <scope>NUCLEOTIDE SEQUENCE [LARGE SCALE GENOMIC DNA]</scope>
    <source>
        <strain evidence="9 10">NFDCM</strain>
    </source>
</reference>
<keyword evidence="4" id="KW-0808">Transferase</keyword>
<accession>A0A272ENZ0</accession>
<dbReference type="PRINTS" id="PR00344">
    <property type="entry name" value="BCTRLSENSOR"/>
</dbReference>
<dbReference type="Gene3D" id="1.10.287.130">
    <property type="match status" value="1"/>
</dbReference>
<dbReference type="EC" id="2.7.13.3" evidence="2"/>
<keyword evidence="5 8" id="KW-0418">Kinase</keyword>
<dbReference type="SMART" id="SM00387">
    <property type="entry name" value="HATPase_c"/>
    <property type="match status" value="1"/>
</dbReference>
<dbReference type="EMBL" id="NMRN01000058">
    <property type="protein sequence ID" value="PAS91821.1"/>
    <property type="molecule type" value="Genomic_DNA"/>
</dbReference>
<dbReference type="Proteomes" id="UP000623509">
    <property type="component" value="Unassembled WGS sequence"/>
</dbReference>
<evidence type="ECO:0000256" key="4">
    <source>
        <dbReference type="ARBA" id="ARBA00022679"/>
    </source>
</evidence>
<comment type="caution">
    <text evidence="9">The sequence shown here is derived from an EMBL/GenBank/DDBJ whole genome shotgun (WGS) entry which is preliminary data.</text>
</comment>
<evidence type="ECO:0000256" key="6">
    <source>
        <dbReference type="ARBA" id="ARBA00023012"/>
    </source>
</evidence>
<dbReference type="InterPro" id="IPR036097">
    <property type="entry name" value="HisK_dim/P_sf"/>
</dbReference>
<feature type="domain" description="Histidine kinase" evidence="7">
    <location>
        <begin position="109"/>
        <end position="330"/>
    </location>
</feature>
<dbReference type="InterPro" id="IPR004358">
    <property type="entry name" value="Sig_transdc_His_kin-like_C"/>
</dbReference>
<evidence type="ECO:0000256" key="1">
    <source>
        <dbReference type="ARBA" id="ARBA00000085"/>
    </source>
</evidence>
<dbReference type="CDD" id="cd00075">
    <property type="entry name" value="HATPase"/>
    <property type="match status" value="1"/>
</dbReference>
<name>A0A272ENZ0_9RHOO</name>
<dbReference type="Proteomes" id="UP000216107">
    <property type="component" value="Unassembled WGS sequence"/>
</dbReference>
<keyword evidence="11" id="KW-1185">Reference proteome</keyword>
<dbReference type="PANTHER" id="PTHR43711">
    <property type="entry name" value="TWO-COMPONENT HISTIDINE KINASE"/>
    <property type="match status" value="1"/>
</dbReference>
<dbReference type="AlphaFoldDB" id="A0A272ENZ0"/>
<dbReference type="Pfam" id="PF02518">
    <property type="entry name" value="HATPase_c"/>
    <property type="match status" value="1"/>
</dbReference>
<dbReference type="Gene3D" id="3.30.565.10">
    <property type="entry name" value="Histidine kinase-like ATPase, C-terminal domain"/>
    <property type="match status" value="1"/>
</dbReference>
<evidence type="ECO:0000313" key="11">
    <source>
        <dbReference type="Proteomes" id="UP000623509"/>
    </source>
</evidence>
<evidence type="ECO:0000256" key="3">
    <source>
        <dbReference type="ARBA" id="ARBA00022553"/>
    </source>
</evidence>
<proteinExistence type="predicted"/>